<sequence length="120" mass="12616">MNIKKSPLVIAIGTTLFSGLAVTSVQAEGIESTDSNPFAMTELSSGYMFVAEADKGEQAAKKMKDGSCGEGMCGAGMMPKADLEKTSEGKCAGNKAMPKAKKEDMKDMKDMEGKCGTNMK</sequence>
<dbReference type="STRING" id="1420851.AU255_04320"/>
<dbReference type="OrthoDB" id="5570141at2"/>
<name>A0A1V8M6G7_9GAMM</name>
<comment type="caution">
    <text evidence="3">The sequence shown here is derived from an EMBL/GenBank/DDBJ whole genome shotgun (WGS) entry which is preliminary data.</text>
</comment>
<dbReference type="RefSeq" id="WP_080521744.1">
    <property type="nucleotide sequence ID" value="NZ_LPUF01000001.1"/>
</dbReference>
<accession>A0A1V8M6G7</accession>
<feature type="compositionally biased region" description="Basic and acidic residues" evidence="1">
    <location>
        <begin position="100"/>
        <end position="113"/>
    </location>
</feature>
<dbReference type="Proteomes" id="UP000191980">
    <property type="component" value="Unassembled WGS sequence"/>
</dbReference>
<evidence type="ECO:0008006" key="5">
    <source>
        <dbReference type="Google" id="ProtNLM"/>
    </source>
</evidence>
<evidence type="ECO:0000313" key="3">
    <source>
        <dbReference type="EMBL" id="OQK17132.1"/>
    </source>
</evidence>
<evidence type="ECO:0000313" key="4">
    <source>
        <dbReference type="Proteomes" id="UP000191980"/>
    </source>
</evidence>
<dbReference type="EMBL" id="LPUF01000001">
    <property type="protein sequence ID" value="OQK17132.1"/>
    <property type="molecule type" value="Genomic_DNA"/>
</dbReference>
<dbReference type="AlphaFoldDB" id="A0A1V8M6G7"/>
<protein>
    <recommendedName>
        <fullName evidence="5">Low-complexity protein</fullName>
    </recommendedName>
</protein>
<feature type="region of interest" description="Disordered" evidence="1">
    <location>
        <begin position="86"/>
        <end position="120"/>
    </location>
</feature>
<proteinExistence type="predicted"/>
<keyword evidence="2" id="KW-0732">Signal</keyword>
<reference evidence="3 4" key="1">
    <citation type="submission" date="2015-12" db="EMBL/GenBank/DDBJ databases">
        <authorList>
            <person name="Shamseldin A."/>
            <person name="Moawad H."/>
            <person name="Abd El-Rahim W.M."/>
            <person name="Sadowsky M.J."/>
        </authorList>
    </citation>
    <scope>NUCLEOTIDE SEQUENCE [LARGE SCALE GENOMIC DNA]</scope>
    <source>
        <strain evidence="3 4">WF1</strain>
    </source>
</reference>
<feature type="signal peptide" evidence="2">
    <location>
        <begin position="1"/>
        <end position="27"/>
    </location>
</feature>
<evidence type="ECO:0000256" key="1">
    <source>
        <dbReference type="SAM" id="MobiDB-lite"/>
    </source>
</evidence>
<gene>
    <name evidence="3" type="ORF">AU255_04320</name>
</gene>
<evidence type="ECO:0000256" key="2">
    <source>
        <dbReference type="SAM" id="SignalP"/>
    </source>
</evidence>
<feature type="chain" id="PRO_5010739839" description="Low-complexity protein" evidence="2">
    <location>
        <begin position="28"/>
        <end position="120"/>
    </location>
</feature>
<organism evidence="3 4">
    <name type="scientific">Methyloprofundus sedimenti</name>
    <dbReference type="NCBI Taxonomy" id="1420851"/>
    <lineage>
        <taxon>Bacteria</taxon>
        <taxon>Pseudomonadati</taxon>
        <taxon>Pseudomonadota</taxon>
        <taxon>Gammaproteobacteria</taxon>
        <taxon>Methylococcales</taxon>
        <taxon>Methylococcaceae</taxon>
        <taxon>Methyloprofundus</taxon>
    </lineage>
</organism>
<keyword evidence="4" id="KW-1185">Reference proteome</keyword>